<reference evidence="2 3" key="1">
    <citation type="journal article" date="2021" name="Nat. Commun.">
        <title>Genetic determinants of endophytism in the Arabidopsis root mycobiome.</title>
        <authorList>
            <person name="Mesny F."/>
            <person name="Miyauchi S."/>
            <person name="Thiergart T."/>
            <person name="Pickel B."/>
            <person name="Atanasova L."/>
            <person name="Karlsson M."/>
            <person name="Huettel B."/>
            <person name="Barry K.W."/>
            <person name="Haridas S."/>
            <person name="Chen C."/>
            <person name="Bauer D."/>
            <person name="Andreopoulos W."/>
            <person name="Pangilinan J."/>
            <person name="LaButti K."/>
            <person name="Riley R."/>
            <person name="Lipzen A."/>
            <person name="Clum A."/>
            <person name="Drula E."/>
            <person name="Henrissat B."/>
            <person name="Kohler A."/>
            <person name="Grigoriev I.V."/>
            <person name="Martin F.M."/>
            <person name="Hacquard S."/>
        </authorList>
    </citation>
    <scope>NUCLEOTIDE SEQUENCE [LARGE SCALE GENOMIC DNA]</scope>
    <source>
        <strain evidence="2 3">MPI-CAGE-CH-0241</strain>
    </source>
</reference>
<feature type="compositionally biased region" description="Basic and acidic residues" evidence="1">
    <location>
        <begin position="359"/>
        <end position="383"/>
    </location>
</feature>
<feature type="compositionally biased region" description="Polar residues" evidence="1">
    <location>
        <begin position="98"/>
        <end position="117"/>
    </location>
</feature>
<feature type="compositionally biased region" description="Basic and acidic residues" evidence="1">
    <location>
        <begin position="437"/>
        <end position="450"/>
    </location>
</feature>
<evidence type="ECO:0000313" key="3">
    <source>
        <dbReference type="Proteomes" id="UP000777438"/>
    </source>
</evidence>
<feature type="compositionally biased region" description="Low complexity" evidence="1">
    <location>
        <begin position="555"/>
        <end position="568"/>
    </location>
</feature>
<feature type="compositionally biased region" description="Polar residues" evidence="1">
    <location>
        <begin position="451"/>
        <end position="491"/>
    </location>
</feature>
<feature type="compositionally biased region" description="Polar residues" evidence="1">
    <location>
        <begin position="46"/>
        <end position="57"/>
    </location>
</feature>
<feature type="compositionally biased region" description="Basic and acidic residues" evidence="1">
    <location>
        <begin position="759"/>
        <end position="768"/>
    </location>
</feature>
<dbReference type="OrthoDB" id="5102945at2759"/>
<feature type="region of interest" description="Disordered" evidence="1">
    <location>
        <begin position="288"/>
        <end position="773"/>
    </location>
</feature>
<feature type="compositionally biased region" description="Basic and acidic residues" evidence="1">
    <location>
        <begin position="288"/>
        <end position="314"/>
    </location>
</feature>
<gene>
    <name evidence="2" type="ORF">B0T10DRAFT_275327</name>
</gene>
<feature type="compositionally biased region" description="Low complexity" evidence="1">
    <location>
        <begin position="418"/>
        <end position="436"/>
    </location>
</feature>
<dbReference type="Proteomes" id="UP000777438">
    <property type="component" value="Unassembled WGS sequence"/>
</dbReference>
<feature type="compositionally biased region" description="Low complexity" evidence="1">
    <location>
        <begin position="744"/>
        <end position="756"/>
    </location>
</feature>
<feature type="compositionally biased region" description="Basic and acidic residues" evidence="1">
    <location>
        <begin position="695"/>
        <end position="708"/>
    </location>
</feature>
<sequence>MDLSTRVKEVLRGESHDTSKNDIDTSKTPGAFPETPAAVTDDSSPREMQQTSAFDTTGSEHERNKLHKPNDPRGWTDEERRAHGHGYTDSGVGGMTTDPLQQESNYTHQPADTSYDNQRAVAPGEQGTSFDEKREHGEYGEHVDTGAAGTTALGSQPQHQSSVPESVPIGSQEGEHPYWGNLPQGEGVYNTVTGHGSKEDEARRSESGPVQATTKSLDDDAANTAHQRSLPLGTSGTAGTSRYESLNDPQNPESQTVGEQKESHYKEGLAGGAAAGVAAAGAYGLEKKHGEENLRKHATDQSETEHPEDKKDSKMFGLFRRSSKSSPTATKEEFVEPEHSAEKKEGRSFSLLHRGPKSQPKEKDVAKDEVLAQEPKAEKEKKLSGLFHHRSHDDKKATDPEFKEPVYEQEKDHGHSKAAPALALAGAGGATAYAATRGHDEDESRARDKSTTGQHVQPTSQIGGSQYNTLSSGTTSGIQPQDHTSTQSHEPLTSGKEHSSFPAAAGLGAAGLGAGALASKGLDHRRDERGEQSTAMDTSRDLKPTAQTSDFNAPMGTSMGTSSGITGSQDPSFGAYNTSTSTAPRDTSSMTVEPITKHANKGEYNVLSSGTPSGIKIDDDVDTQPTLHDPPRDTLHRESQSRELPIHDTHDKHHDSKTSTGLGAAGLGAAGLGAAAHGRRPEEKEGFNQPGALGETRDTHDKLRDTHTHPSTTADLGATGLGTSAYESRSKPEGTFGESTVPGQTLPSQTQSQTQTRIPQEKDRHEDAYTAAGLGAAGLGAAGLGAYAHEHRKPKEETAGEQSLGKSFEREPAAQFQSELAQEREPAGQFQGEQFSQERQPAGQYQGEQLTQDNKHRDAKAAAVAAFGARKPEEKSYTPVEQARWKQSPPVSQTEERSLPTDLGMGSAFGAGAVGAGGAGGALNKITHRCTNCGEENDISKYFTGATGHQ</sequence>
<feature type="compositionally biased region" description="Basic and acidic residues" evidence="1">
    <location>
        <begin position="629"/>
        <end position="657"/>
    </location>
</feature>
<evidence type="ECO:0000256" key="1">
    <source>
        <dbReference type="SAM" id="MobiDB-lite"/>
    </source>
</evidence>
<name>A0A9P9AV40_9HYPO</name>
<feature type="compositionally biased region" description="Polar residues" evidence="1">
    <location>
        <begin position="569"/>
        <end position="591"/>
    </location>
</feature>
<evidence type="ECO:0000313" key="2">
    <source>
        <dbReference type="EMBL" id="KAH6893521.1"/>
    </source>
</evidence>
<dbReference type="EMBL" id="JAGPYM010000006">
    <property type="protein sequence ID" value="KAH6893521.1"/>
    <property type="molecule type" value="Genomic_DNA"/>
</dbReference>
<dbReference type="AlphaFoldDB" id="A0A9P9AV40"/>
<feature type="compositionally biased region" description="Basic and acidic residues" evidence="1">
    <location>
        <begin position="521"/>
        <end position="531"/>
    </location>
</feature>
<feature type="compositionally biased region" description="Basic and acidic residues" evidence="1">
    <location>
        <begin position="196"/>
        <end position="206"/>
    </location>
</feature>
<feature type="compositionally biased region" description="Polar residues" evidence="1">
    <location>
        <begin position="152"/>
        <end position="164"/>
    </location>
</feature>
<feature type="compositionally biased region" description="Basic and acidic residues" evidence="1">
    <location>
        <begin position="391"/>
        <end position="415"/>
    </location>
</feature>
<proteinExistence type="predicted"/>
<protein>
    <submittedName>
        <fullName evidence="2">Uncharacterized protein</fullName>
    </submittedName>
</protein>
<feature type="compositionally biased region" description="Polar residues" evidence="1">
    <location>
        <begin position="224"/>
        <end position="258"/>
    </location>
</feature>
<keyword evidence="3" id="KW-1185">Reference proteome</keyword>
<comment type="caution">
    <text evidence="2">The sequence shown here is derived from an EMBL/GenBank/DDBJ whole genome shotgun (WGS) entry which is preliminary data.</text>
</comment>
<organism evidence="2 3">
    <name type="scientific">Thelonectria olida</name>
    <dbReference type="NCBI Taxonomy" id="1576542"/>
    <lineage>
        <taxon>Eukaryota</taxon>
        <taxon>Fungi</taxon>
        <taxon>Dikarya</taxon>
        <taxon>Ascomycota</taxon>
        <taxon>Pezizomycotina</taxon>
        <taxon>Sordariomycetes</taxon>
        <taxon>Hypocreomycetidae</taxon>
        <taxon>Hypocreales</taxon>
        <taxon>Nectriaceae</taxon>
        <taxon>Thelonectria</taxon>
    </lineage>
</organism>
<feature type="compositionally biased region" description="Low complexity" evidence="1">
    <location>
        <begin position="711"/>
        <end position="725"/>
    </location>
</feature>
<feature type="region of interest" description="Disordered" evidence="1">
    <location>
        <begin position="785"/>
        <end position="904"/>
    </location>
</feature>
<feature type="region of interest" description="Disordered" evidence="1">
    <location>
        <begin position="1"/>
        <end position="275"/>
    </location>
</feature>
<accession>A0A9P9AV40</accession>
<feature type="compositionally biased region" description="Basic and acidic residues" evidence="1">
    <location>
        <begin position="130"/>
        <end position="144"/>
    </location>
</feature>
<feature type="compositionally biased region" description="Basic and acidic residues" evidence="1">
    <location>
        <begin position="1"/>
        <end position="25"/>
    </location>
</feature>
<feature type="compositionally biased region" description="Basic and acidic residues" evidence="1">
    <location>
        <begin position="58"/>
        <end position="81"/>
    </location>
</feature>
<feature type="compositionally biased region" description="Basic and acidic residues" evidence="1">
    <location>
        <begin position="330"/>
        <end position="347"/>
    </location>
</feature>